<dbReference type="PANTHER" id="PTHR21451">
    <property type="entry name" value="HISTONE H3 METHYLTRANSFERASE"/>
    <property type="match status" value="1"/>
</dbReference>
<dbReference type="InterPro" id="IPR025789">
    <property type="entry name" value="DOT1_dom"/>
</dbReference>
<evidence type="ECO:0000256" key="9">
    <source>
        <dbReference type="ARBA" id="ARBA00029821"/>
    </source>
</evidence>
<dbReference type="OrthoDB" id="443402at2759"/>
<evidence type="ECO:0000256" key="10">
    <source>
        <dbReference type="ARBA" id="ARBA00047770"/>
    </source>
</evidence>
<dbReference type="InterPro" id="IPR029063">
    <property type="entry name" value="SAM-dependent_MTases_sf"/>
</dbReference>
<organism evidence="14">
    <name type="scientific">Caenorhabditis brenneri</name>
    <name type="common">Nematode worm</name>
    <dbReference type="NCBI Taxonomy" id="135651"/>
    <lineage>
        <taxon>Eukaryota</taxon>
        <taxon>Metazoa</taxon>
        <taxon>Ecdysozoa</taxon>
        <taxon>Nematoda</taxon>
        <taxon>Chromadorea</taxon>
        <taxon>Rhabditida</taxon>
        <taxon>Rhabditina</taxon>
        <taxon>Rhabditomorpha</taxon>
        <taxon>Rhabditoidea</taxon>
        <taxon>Rhabditidae</taxon>
        <taxon>Peloderinae</taxon>
        <taxon>Caenorhabditis</taxon>
    </lineage>
</organism>
<comment type="subcellular location">
    <subcellularLocation>
        <location evidence="1 11">Nucleus</location>
    </subcellularLocation>
</comment>
<comment type="miscellaneous">
    <text evidence="11">In contrast to other lysine histone methyltransferases, it does not contain a SET domain, suggesting the existence of another mechanism for methylation of lysine residues of histones.</text>
</comment>
<keyword evidence="14" id="KW-1185">Reference proteome</keyword>
<evidence type="ECO:0000256" key="5">
    <source>
        <dbReference type="ARBA" id="ARBA00022679"/>
    </source>
</evidence>
<comment type="catalytic activity">
    <reaction evidence="10 11">
        <text>L-lysyl(79)-[histone H3] + 3 S-adenosyl-L-methionine = N(6),N(6),N(6)-trimethyl-L-lysyl(79)-[histone H3] + 3 S-adenosyl-L-homocysteine + 3 H(+)</text>
        <dbReference type="Rhea" id="RHEA:60328"/>
        <dbReference type="Rhea" id="RHEA-COMP:15549"/>
        <dbReference type="Rhea" id="RHEA-COMP:15552"/>
        <dbReference type="ChEBI" id="CHEBI:15378"/>
        <dbReference type="ChEBI" id="CHEBI:29969"/>
        <dbReference type="ChEBI" id="CHEBI:57856"/>
        <dbReference type="ChEBI" id="CHEBI:59789"/>
        <dbReference type="ChEBI" id="CHEBI:61961"/>
        <dbReference type="EC" id="2.1.1.360"/>
    </reaction>
</comment>
<evidence type="ECO:0000259" key="12">
    <source>
        <dbReference type="PROSITE" id="PS51569"/>
    </source>
</evidence>
<dbReference type="eggNOG" id="KOG3924">
    <property type="taxonomic scope" value="Eukaryota"/>
</dbReference>
<keyword evidence="4 11" id="KW-0489">Methyltransferase</keyword>
<evidence type="ECO:0000256" key="2">
    <source>
        <dbReference type="ARBA" id="ARBA00012190"/>
    </source>
</evidence>
<dbReference type="AlphaFoldDB" id="G0MT15"/>
<dbReference type="Pfam" id="PF08123">
    <property type="entry name" value="DOT1"/>
    <property type="match status" value="1"/>
</dbReference>
<dbReference type="EMBL" id="GL379810">
    <property type="protein sequence ID" value="EGT43133.1"/>
    <property type="molecule type" value="Genomic_DNA"/>
</dbReference>
<keyword evidence="8 11" id="KW-0539">Nucleus</keyword>
<dbReference type="PROSITE" id="PS51569">
    <property type="entry name" value="DOT1"/>
    <property type="match status" value="1"/>
</dbReference>
<gene>
    <name evidence="13" type="ORF">CAEBREN_09289</name>
</gene>
<comment type="similarity">
    <text evidence="11">Belongs to the class I-like SAM-binding methyltransferase superfamily. DOT1 family.</text>
</comment>
<evidence type="ECO:0000256" key="7">
    <source>
        <dbReference type="ARBA" id="ARBA00022853"/>
    </source>
</evidence>
<keyword evidence="5 11" id="KW-0808">Transferase</keyword>
<sequence>MVIAMLTPITNSGIDFEIDTENPEAALALIELCKRLLNFVCTFKRINIPDEDDISNRTCHRILISLNYAIEDIKTTKNRDYLKEIRQLSRKESQFQYLFDVLATAKTLAIPDIGVLRGTSTGSCVYGEVSLHQMRSFVRELRIGAKDVFMDLGSGYGQLCCLVSAYAGVEKSIGIEILKNLHDAGVKHKNEFERLMKYFGKEHKEIELIHGDMTDFEDKIKTEPTVIFVNNYKFDPMLTHKLKKIFMGCEDGTRIISPIPLVTADEYSKFHHWKAESLVPMTYSRKLKIVPENVSWCHNKPCEFTLTTINRNRAPFSR</sequence>
<dbReference type="Gene3D" id="3.40.50.150">
    <property type="entry name" value="Vaccinia Virus protein VP39"/>
    <property type="match status" value="1"/>
</dbReference>
<dbReference type="CDD" id="cd02440">
    <property type="entry name" value="AdoMet_MTases"/>
    <property type="match status" value="1"/>
</dbReference>
<name>G0MT15_CAEBE</name>
<dbReference type="OMA" id="RTCHRIL"/>
<dbReference type="FunCoup" id="G0MT15">
    <property type="interactions" value="169"/>
</dbReference>
<keyword evidence="6 11" id="KW-0949">S-adenosyl-L-methionine</keyword>
<dbReference type="GO" id="GO:0140956">
    <property type="term" value="F:histone H3K79 trimethyltransferase activity"/>
    <property type="evidence" value="ECO:0007669"/>
    <property type="project" value="UniProtKB-EC"/>
</dbReference>
<feature type="domain" description="DOT1" evidence="12">
    <location>
        <begin position="1"/>
        <end position="318"/>
    </location>
</feature>
<dbReference type="InParanoid" id="G0MT15"/>
<accession>G0MT15</accession>
<reference evidence="14" key="1">
    <citation type="submission" date="2011-07" db="EMBL/GenBank/DDBJ databases">
        <authorList>
            <consortium name="Caenorhabditis brenneri Sequencing and Analysis Consortium"/>
            <person name="Wilson R.K."/>
        </authorList>
    </citation>
    <scope>NUCLEOTIDE SEQUENCE [LARGE SCALE GENOMIC DNA]</scope>
    <source>
        <strain evidence="14">PB2801</strain>
    </source>
</reference>
<evidence type="ECO:0000313" key="13">
    <source>
        <dbReference type="EMBL" id="EGT43133.1"/>
    </source>
</evidence>
<dbReference type="FunFam" id="3.40.50.150:FF:000033">
    <property type="entry name" value="Histone-lysine N-methyltransferase, H3 lysine-79 specific"/>
    <property type="match status" value="1"/>
</dbReference>
<dbReference type="SUPFAM" id="SSF53335">
    <property type="entry name" value="S-adenosyl-L-methionine-dependent methyltransferases"/>
    <property type="match status" value="1"/>
</dbReference>
<evidence type="ECO:0000256" key="8">
    <source>
        <dbReference type="ARBA" id="ARBA00023242"/>
    </source>
</evidence>
<evidence type="ECO:0000256" key="4">
    <source>
        <dbReference type="ARBA" id="ARBA00022603"/>
    </source>
</evidence>
<dbReference type="Proteomes" id="UP000008068">
    <property type="component" value="Unassembled WGS sequence"/>
</dbReference>
<proteinExistence type="inferred from homology"/>
<keyword evidence="7 11" id="KW-0156">Chromatin regulator</keyword>
<dbReference type="GO" id="GO:0035097">
    <property type="term" value="C:histone methyltransferase complex"/>
    <property type="evidence" value="ECO:0007669"/>
    <property type="project" value="UniProtKB-ARBA"/>
</dbReference>
<dbReference type="GO" id="GO:0032259">
    <property type="term" value="P:methylation"/>
    <property type="evidence" value="ECO:0007669"/>
    <property type="project" value="UniProtKB-KW"/>
</dbReference>
<dbReference type="PANTHER" id="PTHR21451:SF0">
    <property type="entry name" value="HISTONE-LYSINE N-METHYLTRANSFERASE, H3 LYSINE-79 SPECIFIC"/>
    <property type="match status" value="1"/>
</dbReference>
<dbReference type="EC" id="2.1.1.360" evidence="2 11"/>
<dbReference type="GO" id="GO:0006281">
    <property type="term" value="P:DNA repair"/>
    <property type="evidence" value="ECO:0007669"/>
    <property type="project" value="TreeGrafter"/>
</dbReference>
<evidence type="ECO:0000313" key="14">
    <source>
        <dbReference type="Proteomes" id="UP000008068"/>
    </source>
</evidence>
<dbReference type="STRING" id="135651.G0MT15"/>
<dbReference type="GO" id="GO:0000077">
    <property type="term" value="P:DNA damage checkpoint signaling"/>
    <property type="evidence" value="ECO:0007669"/>
    <property type="project" value="TreeGrafter"/>
</dbReference>
<evidence type="ECO:0000256" key="11">
    <source>
        <dbReference type="RuleBase" id="RU271113"/>
    </source>
</evidence>
<dbReference type="HOGENOM" id="CLU_046188_0_0_1"/>
<evidence type="ECO:0000256" key="1">
    <source>
        <dbReference type="ARBA" id="ARBA00004123"/>
    </source>
</evidence>
<comment type="function">
    <text evidence="11">Histone methyltransferase that specifically trimethylates histone H3 to form H3K79me3. This methylation is required for telomere silencing and for the pachytene checkpoint during the meiotic cell cycle by allowing the recruitment of RAD9 to double strand breaks. Nucleosomes are preferred as substrate compared to free histone.</text>
</comment>
<evidence type="ECO:0000256" key="3">
    <source>
        <dbReference type="ARBA" id="ARBA00020987"/>
    </source>
</evidence>
<evidence type="ECO:0000256" key="6">
    <source>
        <dbReference type="ARBA" id="ARBA00022691"/>
    </source>
</evidence>
<dbReference type="InterPro" id="IPR030445">
    <property type="entry name" value="H3-K79_meTrfase"/>
</dbReference>
<protein>
    <recommendedName>
        <fullName evidence="3 11">Histone-lysine N-methyltransferase, H3 lysine-79 specific</fullName>
        <ecNumber evidence="2 11">2.1.1.360</ecNumber>
    </recommendedName>
    <alternativeName>
        <fullName evidence="9 11">Histone H3-K79 methyltransferase</fullName>
    </alternativeName>
</protein>